<feature type="region of interest" description="Disordered" evidence="3">
    <location>
        <begin position="308"/>
        <end position="332"/>
    </location>
</feature>
<dbReference type="PANTHER" id="PTHR45775:SF7">
    <property type="entry name" value="RAD, GEM_KIR FAMILY MEMBER 1, ISOFORM B"/>
    <property type="match status" value="1"/>
</dbReference>
<dbReference type="RefSeq" id="XP_011495754.1">
    <property type="nucleotide sequence ID" value="XM_011497452.1"/>
</dbReference>
<dbReference type="GO" id="GO:0005246">
    <property type="term" value="F:calcium channel regulator activity"/>
    <property type="evidence" value="ECO:0007669"/>
    <property type="project" value="TreeGrafter"/>
</dbReference>
<dbReference type="GeneID" id="105360532"/>
<sequence length="661" mass="71378">MGSSTASETTINTSTDSANTLVTIINGTSSTNTTTSIIQNGYDNMPTTSTNFIFGDTDSPGAPPPTPMIGPHQKSRFTFTGLDHRSKTPALPDLRTADVFSQPVRGSVDAGQPDLHQIGSILALVAAKDKLKNSSPCADSTTATTTGKECQEPIINGTSTKTNNDNGNEQTSDKSLADTTVNSTESKNSVQTATGLTGAITKPNINVTTNPLDISLCSPQVSSATQNTSSNARNWNRTAGGNIAGGKRTAQATIVVQQPSLSLDAPAATILLRPADSDAKRSEEHMKQILDVTNKLTLKEIHDVEMKYGSPHHSRSQSVKTPGCRASGRPNYLCLPQQRSRVASMPNTGVEEEYYRQRHFSITPKGVVNRGDSLKSRRSRSNNSVASSNSSTEHLTASYPGSARNSAAGSLASSRESSASQGPTPYRVLMLGASAVGKSSLVSQFMTSEFLHAYDTSIDDESGEKTVSVLLTGEESELTFIDHPCSEMAPENCIAKYTPHGYCIVYSTTDRSSLRVAEEILQTLWRSDHISAKAIILVGNKADLVRSRLVTTEDGTSMAIRYDCKFIETSVGINHNVDELLVGLLTQIRLKLENPERNRDLFRRRSRRNRSRSPLGSCSENNSPKKYRGSRTSASVKVRNLLGRVWARDSKSKSCENLHVL</sequence>
<evidence type="ECO:0000256" key="2">
    <source>
        <dbReference type="ARBA" id="ARBA00022553"/>
    </source>
</evidence>
<evidence type="ECO:0000313" key="5">
    <source>
        <dbReference type="RefSeq" id="XP_011495754.1"/>
    </source>
</evidence>
<feature type="region of interest" description="Disordered" evidence="3">
    <location>
        <begin position="365"/>
        <end position="422"/>
    </location>
</feature>
<accession>A0AAJ6VNK4</accession>
<feature type="compositionally biased region" description="Low complexity" evidence="3">
    <location>
        <begin position="381"/>
        <end position="391"/>
    </location>
</feature>
<feature type="compositionally biased region" description="Polar residues" evidence="3">
    <location>
        <begin position="133"/>
        <end position="148"/>
    </location>
</feature>
<dbReference type="SUPFAM" id="SSF52540">
    <property type="entry name" value="P-loop containing nucleoside triphosphate hydrolases"/>
    <property type="match status" value="1"/>
</dbReference>
<feature type="compositionally biased region" description="Polar residues" evidence="3">
    <location>
        <begin position="614"/>
        <end position="634"/>
    </location>
</feature>
<dbReference type="FunFam" id="3.40.50.300:FF:000664">
    <property type="entry name" value="Uncharacterized protein, isoform B"/>
    <property type="match status" value="1"/>
</dbReference>
<dbReference type="Pfam" id="PF00071">
    <property type="entry name" value="Ras"/>
    <property type="match status" value="1"/>
</dbReference>
<dbReference type="GO" id="GO:0005525">
    <property type="term" value="F:GTP binding"/>
    <property type="evidence" value="ECO:0007669"/>
    <property type="project" value="InterPro"/>
</dbReference>
<organism evidence="4 6">
    <name type="scientific">Ceratosolen solmsi marchali</name>
    <dbReference type="NCBI Taxonomy" id="326594"/>
    <lineage>
        <taxon>Eukaryota</taxon>
        <taxon>Metazoa</taxon>
        <taxon>Ecdysozoa</taxon>
        <taxon>Arthropoda</taxon>
        <taxon>Hexapoda</taxon>
        <taxon>Insecta</taxon>
        <taxon>Pterygota</taxon>
        <taxon>Neoptera</taxon>
        <taxon>Endopterygota</taxon>
        <taxon>Hymenoptera</taxon>
        <taxon>Apocrita</taxon>
        <taxon>Proctotrupomorpha</taxon>
        <taxon>Chalcidoidea</taxon>
        <taxon>Agaonidae</taxon>
        <taxon>Agaoninae</taxon>
        <taxon>Ceratosolen</taxon>
    </lineage>
</organism>
<dbReference type="AlphaFoldDB" id="A0AAJ6VNK4"/>
<proteinExistence type="inferred from homology"/>
<keyword evidence="2" id="KW-0597">Phosphoprotein</keyword>
<keyword evidence="4" id="KW-1185">Reference proteome</keyword>
<dbReference type="PROSITE" id="PS51421">
    <property type="entry name" value="RAS"/>
    <property type="match status" value="1"/>
</dbReference>
<evidence type="ECO:0000256" key="3">
    <source>
        <dbReference type="SAM" id="MobiDB-lite"/>
    </source>
</evidence>
<dbReference type="Proteomes" id="UP000695007">
    <property type="component" value="Unplaced"/>
</dbReference>
<evidence type="ECO:0000256" key="1">
    <source>
        <dbReference type="ARBA" id="ARBA00008846"/>
    </source>
</evidence>
<dbReference type="InterPro" id="IPR001806">
    <property type="entry name" value="Small_GTPase"/>
</dbReference>
<dbReference type="PANTHER" id="PTHR45775">
    <property type="entry name" value="RAD, GEM/KIR FAMILY MEMBER 2, ISOFORM C"/>
    <property type="match status" value="1"/>
</dbReference>
<dbReference type="SMART" id="SM00173">
    <property type="entry name" value="RAS"/>
    <property type="match status" value="1"/>
</dbReference>
<name>A0AAJ6VNK4_9HYME</name>
<feature type="region of interest" description="Disordered" evidence="3">
    <location>
        <begin position="133"/>
        <end position="192"/>
    </location>
</feature>
<dbReference type="RefSeq" id="XP_011495756.1">
    <property type="nucleotide sequence ID" value="XM_011497454.1"/>
</dbReference>
<feature type="compositionally biased region" description="Low complexity" evidence="3">
    <location>
        <begin position="406"/>
        <end position="420"/>
    </location>
</feature>
<dbReference type="GO" id="GO:0005886">
    <property type="term" value="C:plasma membrane"/>
    <property type="evidence" value="ECO:0007669"/>
    <property type="project" value="TreeGrafter"/>
</dbReference>
<dbReference type="InterPro" id="IPR027417">
    <property type="entry name" value="P-loop_NTPase"/>
</dbReference>
<comment type="similarity">
    <text evidence="1">Belongs to the small GTPase superfamily. RGK family.</text>
</comment>
<reference evidence="5 6" key="1">
    <citation type="submission" date="2025-04" db="UniProtKB">
        <authorList>
            <consortium name="RefSeq"/>
        </authorList>
    </citation>
    <scope>IDENTIFICATION</scope>
</reference>
<feature type="region of interest" description="Disordered" evidence="3">
    <location>
        <begin position="601"/>
        <end position="634"/>
    </location>
</feature>
<dbReference type="GO" id="GO:0003924">
    <property type="term" value="F:GTPase activity"/>
    <property type="evidence" value="ECO:0007669"/>
    <property type="project" value="InterPro"/>
</dbReference>
<evidence type="ECO:0000313" key="6">
    <source>
        <dbReference type="RefSeq" id="XP_011495756.1"/>
    </source>
</evidence>
<dbReference type="PROSITE" id="PS51419">
    <property type="entry name" value="RAB"/>
    <property type="match status" value="1"/>
</dbReference>
<dbReference type="SMART" id="SM00175">
    <property type="entry name" value="RAB"/>
    <property type="match status" value="1"/>
</dbReference>
<dbReference type="InterPro" id="IPR051641">
    <property type="entry name" value="RGK_GTP-binding_reg"/>
</dbReference>
<evidence type="ECO:0000313" key="4">
    <source>
        <dbReference type="Proteomes" id="UP000695007"/>
    </source>
</evidence>
<protein>
    <submittedName>
        <fullName evidence="5 6">Uncharacterized protein LOC105360532</fullName>
    </submittedName>
</protein>
<feature type="compositionally biased region" description="Polar residues" evidence="3">
    <location>
        <begin position="156"/>
        <end position="170"/>
    </location>
</feature>
<gene>
    <name evidence="5 6" type="primary">LOC105360532</name>
</gene>
<dbReference type="PRINTS" id="PR00449">
    <property type="entry name" value="RASTRNSFRMNG"/>
</dbReference>
<dbReference type="KEGG" id="csol:105360532"/>
<feature type="compositionally biased region" description="Polar residues" evidence="3">
    <location>
        <begin position="177"/>
        <end position="192"/>
    </location>
</feature>
<dbReference type="Gene3D" id="3.40.50.300">
    <property type="entry name" value="P-loop containing nucleotide triphosphate hydrolases"/>
    <property type="match status" value="1"/>
</dbReference>